<evidence type="ECO:0000313" key="6">
    <source>
        <dbReference type="Proteomes" id="UP000061457"/>
    </source>
</evidence>
<proteinExistence type="predicted"/>
<dbReference type="AlphaFoldDB" id="A0A0S2K7V5"/>
<evidence type="ECO:0000256" key="3">
    <source>
        <dbReference type="ARBA" id="ARBA00023163"/>
    </source>
</evidence>
<dbReference type="PANTHER" id="PTHR46796:SF13">
    <property type="entry name" value="HTH-TYPE TRANSCRIPTIONAL ACTIVATOR RHAS"/>
    <property type="match status" value="1"/>
</dbReference>
<dbReference type="Gene3D" id="1.10.10.60">
    <property type="entry name" value="Homeodomain-like"/>
    <property type="match status" value="1"/>
</dbReference>
<accession>A0A0S2K7V5</accession>
<dbReference type="KEGG" id="pphe:PP2015_3589"/>
<feature type="domain" description="HTH araC/xylS-type" evidence="4">
    <location>
        <begin position="168"/>
        <end position="268"/>
    </location>
</feature>
<dbReference type="InterPro" id="IPR050204">
    <property type="entry name" value="AraC_XylS_family_regulators"/>
</dbReference>
<evidence type="ECO:0000259" key="4">
    <source>
        <dbReference type="PROSITE" id="PS01124"/>
    </source>
</evidence>
<name>A0A0S2K7V5_9GAMM</name>
<keyword evidence="6" id="KW-1185">Reference proteome</keyword>
<dbReference type="Pfam" id="PF20240">
    <property type="entry name" value="DUF6597"/>
    <property type="match status" value="1"/>
</dbReference>
<dbReference type="Proteomes" id="UP000061457">
    <property type="component" value="Chromosome II"/>
</dbReference>
<keyword evidence="1" id="KW-0805">Transcription regulation</keyword>
<dbReference type="InterPro" id="IPR018060">
    <property type="entry name" value="HTH_AraC"/>
</dbReference>
<keyword evidence="2" id="KW-0238">DNA-binding</keyword>
<dbReference type="PANTHER" id="PTHR46796">
    <property type="entry name" value="HTH-TYPE TRANSCRIPTIONAL ACTIVATOR RHAS-RELATED"/>
    <property type="match status" value="1"/>
</dbReference>
<dbReference type="RefSeq" id="WP_058031950.1">
    <property type="nucleotide sequence ID" value="NZ_CP013188.1"/>
</dbReference>
<dbReference type="OrthoDB" id="6592899at2"/>
<keyword evidence="3" id="KW-0804">Transcription</keyword>
<dbReference type="PATRIC" id="fig|161398.10.peg.3660"/>
<dbReference type="InterPro" id="IPR046532">
    <property type="entry name" value="DUF6597"/>
</dbReference>
<dbReference type="GO" id="GO:0043565">
    <property type="term" value="F:sequence-specific DNA binding"/>
    <property type="evidence" value="ECO:0007669"/>
    <property type="project" value="InterPro"/>
</dbReference>
<gene>
    <name evidence="5" type="ORF">PP2015_3589</name>
</gene>
<dbReference type="STRING" id="161398.PP2015_3589"/>
<organism evidence="5 6">
    <name type="scientific">Pseudoalteromonas phenolica</name>
    <dbReference type="NCBI Taxonomy" id="161398"/>
    <lineage>
        <taxon>Bacteria</taxon>
        <taxon>Pseudomonadati</taxon>
        <taxon>Pseudomonadota</taxon>
        <taxon>Gammaproteobacteria</taxon>
        <taxon>Alteromonadales</taxon>
        <taxon>Pseudoalteromonadaceae</taxon>
        <taxon>Pseudoalteromonas</taxon>
    </lineage>
</organism>
<protein>
    <submittedName>
        <fullName evidence="5">AraC family transcriptional regulator</fullName>
    </submittedName>
</protein>
<dbReference type="Pfam" id="PF12833">
    <property type="entry name" value="HTH_18"/>
    <property type="match status" value="1"/>
</dbReference>
<dbReference type="EMBL" id="CP013188">
    <property type="protein sequence ID" value="ALO44063.1"/>
    <property type="molecule type" value="Genomic_DNA"/>
</dbReference>
<dbReference type="SMART" id="SM00342">
    <property type="entry name" value="HTH_ARAC"/>
    <property type="match status" value="1"/>
</dbReference>
<dbReference type="GO" id="GO:0003700">
    <property type="term" value="F:DNA-binding transcription factor activity"/>
    <property type="evidence" value="ECO:0007669"/>
    <property type="project" value="InterPro"/>
</dbReference>
<sequence>MLKSKYYLELPPPSWLSHSIEVFWCQKLSEQALFIPQGVFDLLFHCQPICFSRIGVSQSIEHIPAGASIVGQQISAYTLSSMHPQWIFGVRLKPFSFLKQAFMSSLEVKNAIESITQLLSHSGYLLDVLPKLTHFDQDNIDISMQVIIEKITPWLHTQFIANDFVISPRLRAETNAILNARGDIKISDMCERFSISKVTLRQHFLDNIGLLPKELCKIWRLNNFLLYSQSSTQTLTESAINAGYFDQAHLNREFKSLLGQTPKRYLSSAESQLNQGFQATINNRFIGKYDPF</sequence>
<evidence type="ECO:0000256" key="1">
    <source>
        <dbReference type="ARBA" id="ARBA00023015"/>
    </source>
</evidence>
<dbReference type="PROSITE" id="PS01124">
    <property type="entry name" value="HTH_ARAC_FAMILY_2"/>
    <property type="match status" value="1"/>
</dbReference>
<evidence type="ECO:0000256" key="2">
    <source>
        <dbReference type="ARBA" id="ARBA00023125"/>
    </source>
</evidence>
<evidence type="ECO:0000313" key="5">
    <source>
        <dbReference type="EMBL" id="ALO44063.1"/>
    </source>
</evidence>
<reference evidence="5 6" key="1">
    <citation type="submission" date="2015-11" db="EMBL/GenBank/DDBJ databases">
        <authorList>
            <person name="Zhang Y."/>
            <person name="Guo Z."/>
        </authorList>
    </citation>
    <scope>NUCLEOTIDE SEQUENCE [LARGE SCALE GENOMIC DNA]</scope>
    <source>
        <strain evidence="5 6">KCTC 12086</strain>
    </source>
</reference>